<organism evidence="1">
    <name type="scientific">Shewanella frigidimarina</name>
    <dbReference type="NCBI Taxonomy" id="56812"/>
    <lineage>
        <taxon>Bacteria</taxon>
        <taxon>Pseudomonadati</taxon>
        <taxon>Pseudomonadota</taxon>
        <taxon>Gammaproteobacteria</taxon>
        <taxon>Alteromonadales</taxon>
        <taxon>Shewanellaceae</taxon>
        <taxon>Shewanella</taxon>
    </lineage>
</organism>
<dbReference type="NCBIfam" id="NF038110">
    <property type="entry name" value="Lys_methyl_FliB"/>
    <property type="match status" value="1"/>
</dbReference>
<evidence type="ECO:0008006" key="3">
    <source>
        <dbReference type="Google" id="ProtNLM"/>
    </source>
</evidence>
<dbReference type="InterPro" id="IPR005358">
    <property type="entry name" value="Puta_zinc/iron-chelating_dom"/>
</dbReference>
<evidence type="ECO:0000313" key="1">
    <source>
        <dbReference type="EMBL" id="KVW99956.1"/>
    </source>
</evidence>
<proteinExistence type="predicted"/>
<comment type="caution">
    <text evidence="1">The sequence shown here is derived from an EMBL/GenBank/DDBJ whole genome shotgun (WGS) entry which is preliminary data.</text>
</comment>
<reference evidence="1 2" key="1">
    <citation type="submission" date="2016-01" db="EMBL/GenBank/DDBJ databases">
        <title>Draft genome of the antarctic isolate Shewanella frigidimarina Ag06-30.</title>
        <authorList>
            <person name="Parmeciano Di Noto G."/>
            <person name="Vazquez S."/>
            <person name="Mac Cormack W."/>
            <person name="Iriarte A."/>
            <person name="Quiroga C."/>
        </authorList>
    </citation>
    <scope>NUCLEOTIDE SEQUENCE [LARGE SCALE GENOMIC DNA]</scope>
    <source>
        <strain evidence="1 2">Ag06-30</strain>
    </source>
</reference>
<dbReference type="Pfam" id="PF03692">
    <property type="entry name" value="CxxCxxCC"/>
    <property type="match status" value="1"/>
</dbReference>
<dbReference type="AlphaFoldDB" id="A0A106BWK7"/>
<dbReference type="EMBL" id="LRDC01000079">
    <property type="protein sequence ID" value="KVW99956.1"/>
    <property type="molecule type" value="Genomic_DNA"/>
</dbReference>
<gene>
    <name evidence="1" type="ORF">AWJ07_10435</name>
</gene>
<sequence length="430" mass="49888">MNQNKINVMTPKFASDFVCVGSKCEAHCCNSWDIPINKQSYKALKKFGDIEIRQLVTSNFKLTRQSESNYAEIKMSDNGDCAMLDETNLCKIHKKCGPKLLPYTCQDYPRKPHWFGNQAEMSMSLSCPEVVKNVLYDPDAMMITSIEQYEHQLNHGNIGGFKPTEGPSYLPLVRDFCFSVALNSILTFEQKLFIIGLYLKQSDAYLNNLERLSQLADSFHSMISDGTLTKHYETLPSTPSIKWSFFATQDFHLVTTQYQTQTVSFSKIKKFDAFIECQQMLMNSLHTSQDTDTQGKDNYFTVANPEREHFKYTEILTSSEKYLTEHFNQHPQILINFLLYSLYNDQLMVNLGKKPYDYFKFLTIDALMLKSYLSGIALQQKGLTKEWVVKLFHSYFRRRQHNLGLFNQINTNIKKAEEQSEYLIFSLLKD</sequence>
<name>A0A106BWK7_SHEFR</name>
<evidence type="ECO:0000313" key="2">
    <source>
        <dbReference type="Proteomes" id="UP000055702"/>
    </source>
</evidence>
<dbReference type="Proteomes" id="UP000055702">
    <property type="component" value="Unassembled WGS sequence"/>
</dbReference>
<protein>
    <recommendedName>
        <fullName evidence="3">Lysine-N-methylase</fullName>
    </recommendedName>
</protein>
<accession>A0A106BWK7</accession>
<dbReference type="RefSeq" id="WP_059747909.1">
    <property type="nucleotide sequence ID" value="NZ_LRDC01000079.1"/>
</dbReference>